<protein>
    <recommendedName>
        <fullName evidence="7">Endolytic murein transglycosylase</fullName>
        <ecNumber evidence="7">4.2.2.29</ecNumber>
    </recommendedName>
    <alternativeName>
        <fullName evidence="7">Peptidoglycan lytic transglycosylase</fullName>
    </alternativeName>
    <alternativeName>
        <fullName evidence="7">Peptidoglycan polymerization terminase</fullName>
    </alternativeName>
</protein>
<evidence type="ECO:0000313" key="8">
    <source>
        <dbReference type="EMBL" id="MDQ0532335.1"/>
    </source>
</evidence>
<accession>A0ABU0MFX8</accession>
<comment type="function">
    <text evidence="7">Functions as a peptidoglycan terminase that cleaves nascent peptidoglycan strands endolytically to terminate their elongation.</text>
</comment>
<feature type="site" description="Important for catalytic activity" evidence="7">
    <location>
        <position position="203"/>
    </location>
</feature>
<dbReference type="PANTHER" id="PTHR30518">
    <property type="entry name" value="ENDOLYTIC MUREIN TRANSGLYCOSYLASE"/>
    <property type="match status" value="1"/>
</dbReference>
<evidence type="ECO:0000256" key="5">
    <source>
        <dbReference type="ARBA" id="ARBA00023239"/>
    </source>
</evidence>
<dbReference type="EC" id="4.2.2.29" evidence="7"/>
<proteinExistence type="inferred from homology"/>
<feature type="transmembrane region" description="Helical" evidence="7">
    <location>
        <begin position="7"/>
        <end position="27"/>
    </location>
</feature>
<evidence type="ECO:0000256" key="1">
    <source>
        <dbReference type="ARBA" id="ARBA00022475"/>
    </source>
</evidence>
<reference evidence="8 9" key="1">
    <citation type="submission" date="2023-07" db="EMBL/GenBank/DDBJ databases">
        <title>Genomic Encyclopedia of Type Strains, Phase IV (KMG-IV): sequencing the most valuable type-strain genomes for metagenomic binning, comparative biology and taxonomic classification.</title>
        <authorList>
            <person name="Goeker M."/>
        </authorList>
    </citation>
    <scope>NUCLEOTIDE SEQUENCE [LARGE SCALE GENOMIC DNA]</scope>
    <source>
        <strain evidence="8 9">DSM 19922</strain>
    </source>
</reference>
<keyword evidence="7" id="KW-0997">Cell inner membrane</keyword>
<dbReference type="EMBL" id="JAUSVU010000003">
    <property type="protein sequence ID" value="MDQ0532335.1"/>
    <property type="molecule type" value="Genomic_DNA"/>
</dbReference>
<keyword evidence="2 7" id="KW-0812">Transmembrane</keyword>
<comment type="caution">
    <text evidence="8">The sequence shown here is derived from an EMBL/GenBank/DDBJ whole genome shotgun (WGS) entry which is preliminary data.</text>
</comment>
<dbReference type="PANTHER" id="PTHR30518:SF2">
    <property type="entry name" value="ENDOLYTIC MUREIN TRANSGLYCOSYLASE"/>
    <property type="match status" value="1"/>
</dbReference>
<dbReference type="InterPro" id="IPR003770">
    <property type="entry name" value="MLTG-like"/>
</dbReference>
<evidence type="ECO:0000256" key="7">
    <source>
        <dbReference type="HAMAP-Rule" id="MF_02065"/>
    </source>
</evidence>
<dbReference type="Pfam" id="PF02618">
    <property type="entry name" value="YceG"/>
    <property type="match status" value="1"/>
</dbReference>
<evidence type="ECO:0000313" key="9">
    <source>
        <dbReference type="Proteomes" id="UP001244552"/>
    </source>
</evidence>
<evidence type="ECO:0000256" key="4">
    <source>
        <dbReference type="ARBA" id="ARBA00023136"/>
    </source>
</evidence>
<dbReference type="Gene3D" id="3.30.1490.480">
    <property type="entry name" value="Endolytic murein transglycosylase"/>
    <property type="match status" value="1"/>
</dbReference>
<keyword evidence="6 7" id="KW-0961">Cell wall biogenesis/degradation</keyword>
<name>A0ABU0MFX8_9PROT</name>
<gene>
    <name evidence="7" type="primary">mltG</name>
    <name evidence="8" type="ORF">QO018_001179</name>
</gene>
<dbReference type="NCBIfam" id="TIGR00247">
    <property type="entry name" value="endolytic transglycosylase MltG"/>
    <property type="match status" value="1"/>
</dbReference>
<keyword evidence="9" id="KW-1185">Reference proteome</keyword>
<keyword evidence="4 7" id="KW-0472">Membrane</keyword>
<comment type="similarity">
    <text evidence="7">Belongs to the transglycosylase MltG family.</text>
</comment>
<evidence type="ECO:0000256" key="3">
    <source>
        <dbReference type="ARBA" id="ARBA00022989"/>
    </source>
</evidence>
<dbReference type="HAMAP" id="MF_02065">
    <property type="entry name" value="MltG"/>
    <property type="match status" value="1"/>
</dbReference>
<comment type="catalytic activity">
    <reaction evidence="7">
        <text>a peptidoglycan chain = a peptidoglycan chain with N-acetyl-1,6-anhydromuramyl-[peptide] at the reducing end + a peptidoglycan chain with N-acetylglucosamine at the non-reducing end.</text>
        <dbReference type="EC" id="4.2.2.29"/>
    </reaction>
</comment>
<organism evidence="8 9">
    <name type="scientific">Azospirillum picis</name>
    <dbReference type="NCBI Taxonomy" id="488438"/>
    <lineage>
        <taxon>Bacteria</taxon>
        <taxon>Pseudomonadati</taxon>
        <taxon>Pseudomonadota</taxon>
        <taxon>Alphaproteobacteria</taxon>
        <taxon>Rhodospirillales</taxon>
        <taxon>Azospirillaceae</taxon>
        <taxon>Azospirillum</taxon>
    </lineage>
</organism>
<sequence>MGWGLRIVAGTLALAVGSAVGIGYWGFERYTASGPLEQPEAVVVPRGSGLEAIAITLGDAGVIGSPLVFVAAAKLTGSFRDLKAGEYQFPAGISIEGVLEQMRQGRTVVRRFTVPEGLTAAQVVALLAHETALTGDIAKPPKEGSLLPETYHYSYGDSRAALVERMQAAMSKTLSEAWAERDANLPLETPQQALTLASIVEKETGIATERPKVAGVFVNRLEAGMKLQSDPTVIYALTDGGGELGRALTRNDWKTDSPYNTYQVNGLPPGPIANPGKASIQAVMKPERHDFLYFVADGTGGHVFAKSLSDHNRNVAKWREFQQNRQPDHGESSSE</sequence>
<dbReference type="CDD" id="cd08010">
    <property type="entry name" value="MltG_like"/>
    <property type="match status" value="1"/>
</dbReference>
<dbReference type="RefSeq" id="WP_209979972.1">
    <property type="nucleotide sequence ID" value="NZ_JAGINO010000003.1"/>
</dbReference>
<evidence type="ECO:0000256" key="2">
    <source>
        <dbReference type="ARBA" id="ARBA00022692"/>
    </source>
</evidence>
<dbReference type="Gene3D" id="3.30.160.60">
    <property type="entry name" value="Classic Zinc Finger"/>
    <property type="match status" value="1"/>
</dbReference>
<keyword evidence="1 7" id="KW-1003">Cell membrane</keyword>
<keyword evidence="3 7" id="KW-1133">Transmembrane helix</keyword>
<dbReference type="Proteomes" id="UP001244552">
    <property type="component" value="Unassembled WGS sequence"/>
</dbReference>
<keyword evidence="5 7" id="KW-0456">Lyase</keyword>
<comment type="subcellular location">
    <subcellularLocation>
        <location evidence="7">Cell inner membrane</location>
        <topology evidence="7">Single-pass membrane protein</topology>
    </subcellularLocation>
</comment>
<evidence type="ECO:0000256" key="6">
    <source>
        <dbReference type="ARBA" id="ARBA00023316"/>
    </source>
</evidence>